<gene>
    <name evidence="1" type="ORF">L2737_14565</name>
</gene>
<dbReference type="Proteomes" id="UP001202134">
    <property type="component" value="Unassembled WGS sequence"/>
</dbReference>
<accession>A0ABT0KRX0</accession>
<organism evidence="1 2">
    <name type="scientific">Shewanella electrodiphila</name>
    <dbReference type="NCBI Taxonomy" id="934143"/>
    <lineage>
        <taxon>Bacteria</taxon>
        <taxon>Pseudomonadati</taxon>
        <taxon>Pseudomonadota</taxon>
        <taxon>Gammaproteobacteria</taxon>
        <taxon>Alteromonadales</taxon>
        <taxon>Shewanellaceae</taxon>
        <taxon>Shewanella</taxon>
    </lineage>
</organism>
<evidence type="ECO:0000313" key="1">
    <source>
        <dbReference type="EMBL" id="MCL1046534.1"/>
    </source>
</evidence>
<keyword evidence="2" id="KW-1185">Reference proteome</keyword>
<sequence length="164" mass="18616">MGKVIKLALIGIIAIVTYKHFNTKEQVDGQNWLQYQFDSDNVVVKFPDKPKVENISVENLQIEMVRLRRENVEYGISVFRGESILHAQSGPASLIKKGAELISSNNIFVMDYLGDEYHLIYKGRNVTQRFIHLDDSLVSQIVFFGEGDIPKKSAQLFLGSLEVL</sequence>
<comment type="caution">
    <text evidence="1">The sequence shown here is derived from an EMBL/GenBank/DDBJ whole genome shotgun (WGS) entry which is preliminary data.</text>
</comment>
<protein>
    <submittedName>
        <fullName evidence="1">Uncharacterized protein</fullName>
    </submittedName>
</protein>
<proteinExistence type="predicted"/>
<dbReference type="RefSeq" id="WP_248956180.1">
    <property type="nucleotide sequence ID" value="NZ_JAKIKU010000007.1"/>
</dbReference>
<evidence type="ECO:0000313" key="2">
    <source>
        <dbReference type="Proteomes" id="UP001202134"/>
    </source>
</evidence>
<reference evidence="1 2" key="1">
    <citation type="submission" date="2022-01" db="EMBL/GenBank/DDBJ databases">
        <title>Whole genome-based taxonomy of the Shewanellaceae.</title>
        <authorList>
            <person name="Martin-Rodriguez A.J."/>
        </authorList>
    </citation>
    <scope>NUCLEOTIDE SEQUENCE [LARGE SCALE GENOMIC DNA]</scope>
    <source>
        <strain evidence="1 2">DSM 24955</strain>
    </source>
</reference>
<dbReference type="EMBL" id="JAKIKU010000007">
    <property type="protein sequence ID" value="MCL1046534.1"/>
    <property type="molecule type" value="Genomic_DNA"/>
</dbReference>
<name>A0ABT0KRX0_9GAMM</name>